<dbReference type="SUPFAM" id="SSF53474">
    <property type="entry name" value="alpha/beta-Hydrolases"/>
    <property type="match status" value="1"/>
</dbReference>
<dbReference type="GO" id="GO:0016042">
    <property type="term" value="P:lipid catabolic process"/>
    <property type="evidence" value="ECO:0007669"/>
    <property type="project" value="TreeGrafter"/>
</dbReference>
<evidence type="ECO:0000313" key="7">
    <source>
        <dbReference type="EnsemblMetazoa" id="MDOA003170-PB"/>
    </source>
</evidence>
<feature type="chain" id="PRO_5044560125" evidence="5">
    <location>
        <begin position="20"/>
        <end position="376"/>
    </location>
</feature>
<dbReference type="eggNOG" id="ENOG502TCXF">
    <property type="taxonomic scope" value="Eukaryota"/>
</dbReference>
<dbReference type="CDD" id="cd00707">
    <property type="entry name" value="Pancreat_lipase_like"/>
    <property type="match status" value="1"/>
</dbReference>
<keyword evidence="3" id="KW-0964">Secreted</keyword>
<comment type="subcellular location">
    <subcellularLocation>
        <location evidence="1">Secreted</location>
    </subcellularLocation>
</comment>
<dbReference type="InterPro" id="IPR000734">
    <property type="entry name" value="TAG_lipase"/>
</dbReference>
<evidence type="ECO:0000259" key="6">
    <source>
        <dbReference type="Pfam" id="PF00151"/>
    </source>
</evidence>
<proteinExistence type="inferred from homology"/>
<dbReference type="GO" id="GO:0016298">
    <property type="term" value="F:lipase activity"/>
    <property type="evidence" value="ECO:0007669"/>
    <property type="project" value="InterPro"/>
</dbReference>
<gene>
    <name evidence="9" type="primary">LOC101899732</name>
</gene>
<name>A0A1I8MBE9_MUSDO</name>
<feature type="signal peptide" evidence="5">
    <location>
        <begin position="1"/>
        <end position="19"/>
    </location>
</feature>
<dbReference type="GO" id="GO:0017171">
    <property type="term" value="F:serine hydrolase activity"/>
    <property type="evidence" value="ECO:0007669"/>
    <property type="project" value="TreeGrafter"/>
</dbReference>
<dbReference type="InterPro" id="IPR033906">
    <property type="entry name" value="Lipase_N"/>
</dbReference>
<dbReference type="PRINTS" id="PR00821">
    <property type="entry name" value="TAGLIPASE"/>
</dbReference>
<sequence>MLKRLCLIFSVILIAKCWARDNVVVVKNQLGYCEPLTVDFIATLVTKEARQLIAPDLRATKKHVRFDLYTRKNPNVKQVLRAGDQKGLSESNFNVAWPVRISIHGWNGMTTTCSSAAIKDAYLEIGDFNVILVDYSDYSLDVNYLRVITEVFDIAEQINDFTRFLHDTTNYPFEEMYLIGHSYGCHVAGVAGKLLKPSRYGVIYALDTAGPIHQSIAKDWRLTPDAALYVESIQTDTALFGYRGTDLGHASFFPNWGLGQPHCPNATATEPKFTCDHFGSLYYFTESLRNPYAFGAIRCKNYRNVIEQKCGCPSGSKECPAEVFMGGEPARRKKGVFYLSTTKHRPYGLGAMCRMRPALESTVVRSTNTQRRRRGK</sequence>
<dbReference type="PANTHER" id="PTHR11610">
    <property type="entry name" value="LIPASE"/>
    <property type="match status" value="1"/>
</dbReference>
<evidence type="ECO:0000256" key="2">
    <source>
        <dbReference type="ARBA" id="ARBA00010701"/>
    </source>
</evidence>
<dbReference type="OrthoDB" id="199913at2759"/>
<comment type="similarity">
    <text evidence="2 4">Belongs to the AB hydrolase superfamily. Lipase family.</text>
</comment>
<keyword evidence="8" id="KW-1185">Reference proteome</keyword>
<dbReference type="GeneID" id="101899732"/>
<reference evidence="9" key="2">
    <citation type="submission" date="2025-05" db="UniProtKB">
        <authorList>
            <consortium name="RefSeq"/>
        </authorList>
    </citation>
    <scope>IDENTIFICATION</scope>
    <source>
        <strain evidence="9">Aabys</strain>
        <tissue evidence="9">Whole body</tissue>
    </source>
</reference>
<dbReference type="InterPro" id="IPR013818">
    <property type="entry name" value="Lipase"/>
</dbReference>
<evidence type="ECO:0000256" key="4">
    <source>
        <dbReference type="RuleBase" id="RU004262"/>
    </source>
</evidence>
<organism evidence="7">
    <name type="scientific">Musca domestica</name>
    <name type="common">House fly</name>
    <dbReference type="NCBI Taxonomy" id="7370"/>
    <lineage>
        <taxon>Eukaryota</taxon>
        <taxon>Metazoa</taxon>
        <taxon>Ecdysozoa</taxon>
        <taxon>Arthropoda</taxon>
        <taxon>Hexapoda</taxon>
        <taxon>Insecta</taxon>
        <taxon>Pterygota</taxon>
        <taxon>Neoptera</taxon>
        <taxon>Endopterygota</taxon>
        <taxon>Diptera</taxon>
        <taxon>Brachycera</taxon>
        <taxon>Muscomorpha</taxon>
        <taxon>Muscoidea</taxon>
        <taxon>Muscidae</taxon>
        <taxon>Musca</taxon>
    </lineage>
</organism>
<protein>
    <submittedName>
        <fullName evidence="9">Inactive pancreatic lipase-related protein 1</fullName>
    </submittedName>
</protein>
<dbReference type="EnsemblMetazoa" id="MDOA003170-RB">
    <property type="protein sequence ID" value="MDOA003170-PB"/>
    <property type="gene ID" value="MDOA003170"/>
</dbReference>
<evidence type="ECO:0000313" key="9">
    <source>
        <dbReference type="RefSeq" id="XP_058980692.1"/>
    </source>
</evidence>
<dbReference type="PANTHER" id="PTHR11610:SF169">
    <property type="entry name" value="GH15759P-RELATED"/>
    <property type="match status" value="1"/>
</dbReference>
<reference evidence="7" key="1">
    <citation type="submission" date="2020-05" db="UniProtKB">
        <authorList>
            <consortium name="EnsemblMetazoa"/>
        </authorList>
    </citation>
    <scope>IDENTIFICATION</scope>
    <source>
        <strain evidence="7">Aabys</strain>
    </source>
</reference>
<dbReference type="GO" id="GO:0005615">
    <property type="term" value="C:extracellular space"/>
    <property type="evidence" value="ECO:0007669"/>
    <property type="project" value="TreeGrafter"/>
</dbReference>
<dbReference type="AlphaFoldDB" id="A0A1I8MBE9"/>
<evidence type="ECO:0000256" key="1">
    <source>
        <dbReference type="ARBA" id="ARBA00004613"/>
    </source>
</evidence>
<keyword evidence="5" id="KW-0732">Signal</keyword>
<dbReference type="Pfam" id="PF00151">
    <property type="entry name" value="Lipase"/>
    <property type="match status" value="1"/>
</dbReference>
<evidence type="ECO:0000256" key="5">
    <source>
        <dbReference type="SAM" id="SignalP"/>
    </source>
</evidence>
<dbReference type="Gene3D" id="3.40.50.1820">
    <property type="entry name" value="alpha/beta hydrolase"/>
    <property type="match status" value="1"/>
</dbReference>
<dbReference type="RefSeq" id="XP_058980692.1">
    <property type="nucleotide sequence ID" value="XM_059124709.1"/>
</dbReference>
<dbReference type="InterPro" id="IPR029058">
    <property type="entry name" value="AB_hydrolase_fold"/>
</dbReference>
<dbReference type="VEuPathDB" id="VectorBase:MDOA003170"/>
<dbReference type="Proteomes" id="UP001652621">
    <property type="component" value="Unplaced"/>
</dbReference>
<dbReference type="VEuPathDB" id="VectorBase:MDOMA2_017208"/>
<feature type="domain" description="Lipase" evidence="6">
    <location>
        <begin position="49"/>
        <end position="347"/>
    </location>
</feature>
<dbReference type="STRING" id="7370.A0A1I8MBE9"/>
<accession>A0A1I8MBE9</accession>
<evidence type="ECO:0000313" key="8">
    <source>
        <dbReference type="Proteomes" id="UP001652621"/>
    </source>
</evidence>
<evidence type="ECO:0000256" key="3">
    <source>
        <dbReference type="ARBA" id="ARBA00022525"/>
    </source>
</evidence>